<reference evidence="3 4" key="1">
    <citation type="submission" date="2019-03" db="EMBL/GenBank/DDBJ databases">
        <title>The genome sequence of a newly discovered highly antifungal drug resistant Aspergillus species, Aspergillus tanneri NIH 1004.</title>
        <authorList>
            <person name="Mounaud S."/>
            <person name="Singh I."/>
            <person name="Joardar V."/>
            <person name="Pakala S."/>
            <person name="Pakala S."/>
            <person name="Venepally P."/>
            <person name="Hoover J."/>
            <person name="Nierman W."/>
            <person name="Chung J."/>
            <person name="Losada L."/>
        </authorList>
    </citation>
    <scope>NUCLEOTIDE SEQUENCE [LARGE SCALE GENOMIC DNA]</scope>
    <source>
        <strain evidence="3 4">NIH1004</strain>
    </source>
</reference>
<dbReference type="PANTHER" id="PTHR35204:SF1">
    <property type="entry name" value="ENTEROTOXIN"/>
    <property type="match status" value="1"/>
</dbReference>
<proteinExistence type="predicted"/>
<organism evidence="3 4">
    <name type="scientific">Aspergillus tanneri</name>
    <dbReference type="NCBI Taxonomy" id="1220188"/>
    <lineage>
        <taxon>Eukaryota</taxon>
        <taxon>Fungi</taxon>
        <taxon>Dikarya</taxon>
        <taxon>Ascomycota</taxon>
        <taxon>Pezizomycotina</taxon>
        <taxon>Eurotiomycetes</taxon>
        <taxon>Eurotiomycetidae</taxon>
        <taxon>Eurotiales</taxon>
        <taxon>Aspergillaceae</taxon>
        <taxon>Aspergillus</taxon>
        <taxon>Aspergillus subgen. Circumdati</taxon>
    </lineage>
</organism>
<gene>
    <name evidence="2" type="ORF">ATNIH1004_005865</name>
    <name evidence="3" type="ORF">EYZ11_003852</name>
</gene>
<protein>
    <submittedName>
        <fullName evidence="3">Uncharacterized protein</fullName>
    </submittedName>
</protein>
<dbReference type="Proteomes" id="UP000324241">
    <property type="component" value="Unassembled WGS sequence"/>
</dbReference>
<dbReference type="InterPro" id="IPR038921">
    <property type="entry name" value="YOR389W-like"/>
</dbReference>
<dbReference type="Proteomes" id="UP000308092">
    <property type="component" value="Unassembled WGS sequence"/>
</dbReference>
<accession>A0A4S3JPA0</accession>
<evidence type="ECO:0000313" key="4">
    <source>
        <dbReference type="Proteomes" id="UP000308092"/>
    </source>
</evidence>
<comment type="caution">
    <text evidence="3">The sequence shown here is derived from an EMBL/GenBank/DDBJ whole genome shotgun (WGS) entry which is preliminary data.</text>
</comment>
<dbReference type="RefSeq" id="XP_033426536.1">
    <property type="nucleotide sequence ID" value="XM_033570504.1"/>
</dbReference>
<sequence>MAAPLGAYDKISSPESDFHITNTQDEENGARIRDPVSGPEWLASEPEHAMVFAQPSVTAVLLSSQEMEPNRRDLERLIQMQEIGEGASFDWQAIADVVVERYARELRYLVSGQLATLADLHEEIENSLGPFVDYDSRDHAREVHLCATQVLPARTPDGVAARAIWSVTQQICSTTAEAWNKMDYGAAH</sequence>
<dbReference type="STRING" id="1220188.A0A4S3JPA0"/>
<evidence type="ECO:0000313" key="3">
    <source>
        <dbReference type="EMBL" id="THC96647.1"/>
    </source>
</evidence>
<feature type="region of interest" description="Disordered" evidence="1">
    <location>
        <begin position="1"/>
        <end position="37"/>
    </location>
</feature>
<dbReference type="AlphaFoldDB" id="A0A4S3JPA0"/>
<dbReference type="GeneID" id="54328567"/>
<reference evidence="2 5" key="2">
    <citation type="submission" date="2019-08" db="EMBL/GenBank/DDBJ databases">
        <title>The genome sequence of a newly discovered highly antifungal drug resistant Aspergillus species, Aspergillus tanneri NIH 1004.</title>
        <authorList>
            <person name="Mounaud S."/>
            <person name="Singh I."/>
            <person name="Joardar V."/>
            <person name="Pakala S."/>
            <person name="Pakala S."/>
            <person name="Venepally P."/>
            <person name="Chung J.K."/>
            <person name="Losada L."/>
            <person name="Nierman W.C."/>
        </authorList>
    </citation>
    <scope>NUCLEOTIDE SEQUENCE [LARGE SCALE GENOMIC DNA]</scope>
    <source>
        <strain evidence="2 5">NIH1004</strain>
    </source>
</reference>
<dbReference type="EMBL" id="SOSA01000104">
    <property type="protein sequence ID" value="THC96647.1"/>
    <property type="molecule type" value="Genomic_DNA"/>
</dbReference>
<feature type="compositionally biased region" description="Polar residues" evidence="1">
    <location>
        <begin position="13"/>
        <end position="23"/>
    </location>
</feature>
<evidence type="ECO:0000313" key="5">
    <source>
        <dbReference type="Proteomes" id="UP000324241"/>
    </source>
</evidence>
<keyword evidence="4" id="KW-1185">Reference proteome</keyword>
<dbReference type="VEuPathDB" id="FungiDB:EYZ11_003852"/>
<name>A0A4S3JPA0_9EURO</name>
<evidence type="ECO:0000313" key="2">
    <source>
        <dbReference type="EMBL" id="KAA8647175.1"/>
    </source>
</evidence>
<dbReference type="OrthoDB" id="10261782at2759"/>
<dbReference type="EMBL" id="QUQM01000004">
    <property type="protein sequence ID" value="KAA8647175.1"/>
    <property type="molecule type" value="Genomic_DNA"/>
</dbReference>
<dbReference type="PANTHER" id="PTHR35204">
    <property type="entry name" value="YALI0A21131P"/>
    <property type="match status" value="1"/>
</dbReference>
<evidence type="ECO:0000256" key="1">
    <source>
        <dbReference type="SAM" id="MobiDB-lite"/>
    </source>
</evidence>